<dbReference type="Proteomes" id="UP001152795">
    <property type="component" value="Unassembled WGS sequence"/>
</dbReference>
<dbReference type="InterPro" id="IPR011009">
    <property type="entry name" value="Kinase-like_dom_sf"/>
</dbReference>
<dbReference type="SUPFAM" id="SSF56112">
    <property type="entry name" value="Protein kinase-like (PK-like)"/>
    <property type="match status" value="1"/>
</dbReference>
<dbReference type="GO" id="GO:0005524">
    <property type="term" value="F:ATP binding"/>
    <property type="evidence" value="ECO:0007669"/>
    <property type="project" value="UniProtKB-UniRule"/>
</dbReference>
<keyword evidence="2" id="KW-1185">Reference proteome</keyword>
<dbReference type="InterPro" id="IPR017441">
    <property type="entry name" value="Protein_kinase_ATP_BS"/>
</dbReference>
<feature type="non-terminal residue" evidence="1">
    <location>
        <position position="395"/>
    </location>
</feature>
<dbReference type="OrthoDB" id="4062651at2759"/>
<evidence type="ECO:0000313" key="2">
    <source>
        <dbReference type="Proteomes" id="UP001152795"/>
    </source>
</evidence>
<organism evidence="1 2">
    <name type="scientific">Paramuricea clavata</name>
    <name type="common">Red gorgonian</name>
    <name type="synonym">Violescent sea-whip</name>
    <dbReference type="NCBI Taxonomy" id="317549"/>
    <lineage>
        <taxon>Eukaryota</taxon>
        <taxon>Metazoa</taxon>
        <taxon>Cnidaria</taxon>
        <taxon>Anthozoa</taxon>
        <taxon>Octocorallia</taxon>
        <taxon>Malacalcyonacea</taxon>
        <taxon>Plexauridae</taxon>
        <taxon>Paramuricea</taxon>
    </lineage>
</organism>
<dbReference type="EMBL" id="CACRXK020006183">
    <property type="protein sequence ID" value="CAB4008630.1"/>
    <property type="molecule type" value="Genomic_DNA"/>
</dbReference>
<dbReference type="GO" id="GO:0004672">
    <property type="term" value="F:protein kinase activity"/>
    <property type="evidence" value="ECO:0007669"/>
    <property type="project" value="InterPro"/>
</dbReference>
<name>A0A6S7HYR7_PARCT</name>
<dbReference type="InterPro" id="IPR000719">
    <property type="entry name" value="Prot_kinase_dom"/>
</dbReference>
<dbReference type="Gene3D" id="3.30.200.20">
    <property type="entry name" value="Phosphorylase Kinase, domain 1"/>
    <property type="match status" value="1"/>
</dbReference>
<dbReference type="PROSITE" id="PS00107">
    <property type="entry name" value="PROTEIN_KINASE_ATP"/>
    <property type="match status" value="1"/>
</dbReference>
<dbReference type="PROSITE" id="PS50011">
    <property type="entry name" value="PROTEIN_KINASE_DOM"/>
    <property type="match status" value="1"/>
</dbReference>
<reference evidence="1" key="1">
    <citation type="submission" date="2020-04" db="EMBL/GenBank/DDBJ databases">
        <authorList>
            <person name="Alioto T."/>
            <person name="Alioto T."/>
            <person name="Gomez Garrido J."/>
        </authorList>
    </citation>
    <scope>NUCLEOTIDE SEQUENCE</scope>
    <source>
        <strain evidence="1">A484AB</strain>
    </source>
</reference>
<evidence type="ECO:0000313" key="1">
    <source>
        <dbReference type="EMBL" id="CAB4008630.1"/>
    </source>
</evidence>
<accession>A0A6S7HYR7</accession>
<protein>
    <submittedName>
        <fullName evidence="1">5 nucleotidase</fullName>
    </submittedName>
</protein>
<proteinExistence type="predicted"/>
<sequence length="395" mass="44533">MVSELDECFHCGHGSEKHHSRSSASTSHQSVARNVCVAGYGWDDVKHEVAKKRKGTDSSERQHVVVVDNPITLQVLQEGCCKAFLEIVGDIEDVMQDYDIAIIDGKSQLTCDDEIPQRRRTFGWPWERGLAKLLFERCAESKYSAEKSTLACASRRCCFQNERLDEIDKEFGVDNYLVVPVEWGWELTGFSTVQDNEEKSFIERDRDSHEKAFDIKVCRATPEMNENGVIAHGPTETVCIDEDECIIIGCISYYHCTMEVDYSWSVNGIMLKTGRKANLVYVNQPGQYQCVVTVNDHVAKSQVIEVVEERSNIAAKEEDNPIDPLALLQSDASSQEKDVYSVDPSTIKKGEVVGQGQFGTVYKGEWRGTEIAIKTITLPPEKQNSWEDIKELQIC</sequence>
<comment type="caution">
    <text evidence="1">The sequence shown here is derived from an EMBL/GenBank/DDBJ whole genome shotgun (WGS) entry which is preliminary data.</text>
</comment>
<gene>
    <name evidence="1" type="ORF">PACLA_8A039054</name>
</gene>
<dbReference type="AlphaFoldDB" id="A0A6S7HYR7"/>